<protein>
    <submittedName>
        <fullName evidence="1">Uncharacterized protein</fullName>
    </submittedName>
</protein>
<accession>A0ABU6YQM8</accession>
<keyword evidence="2" id="KW-1185">Reference proteome</keyword>
<evidence type="ECO:0000313" key="1">
    <source>
        <dbReference type="EMBL" id="MED6210923.1"/>
    </source>
</evidence>
<dbReference type="Proteomes" id="UP001341840">
    <property type="component" value="Unassembled WGS sequence"/>
</dbReference>
<reference evidence="1 2" key="1">
    <citation type="journal article" date="2023" name="Plants (Basel)">
        <title>Bridging the Gap: Combining Genomics and Transcriptomics Approaches to Understand Stylosanthes scabra, an Orphan Legume from the Brazilian Caatinga.</title>
        <authorList>
            <person name="Ferreira-Neto J.R.C."/>
            <person name="da Silva M.D."/>
            <person name="Binneck E."/>
            <person name="de Melo N.F."/>
            <person name="da Silva R.H."/>
            <person name="de Melo A.L.T.M."/>
            <person name="Pandolfi V."/>
            <person name="Bustamante F.O."/>
            <person name="Brasileiro-Vidal A.C."/>
            <person name="Benko-Iseppon A.M."/>
        </authorList>
    </citation>
    <scope>NUCLEOTIDE SEQUENCE [LARGE SCALE GENOMIC DNA]</scope>
    <source>
        <tissue evidence="1">Leaves</tissue>
    </source>
</reference>
<name>A0ABU6YQM8_9FABA</name>
<evidence type="ECO:0000313" key="2">
    <source>
        <dbReference type="Proteomes" id="UP001341840"/>
    </source>
</evidence>
<gene>
    <name evidence="1" type="ORF">PIB30_068654</name>
</gene>
<comment type="caution">
    <text evidence="1">The sequence shown here is derived from an EMBL/GenBank/DDBJ whole genome shotgun (WGS) entry which is preliminary data.</text>
</comment>
<dbReference type="EMBL" id="JASCZI010242395">
    <property type="protein sequence ID" value="MED6210923.1"/>
    <property type="molecule type" value="Genomic_DNA"/>
</dbReference>
<sequence>MVASRCCHLSIVDSHPPLHYVLVVIWKINLFLIVSAVAQLSETPGFRVLSEISFLLPQQIISGIGGIPARNLAIFEATSAESLSILASSLKLLRELQHLPPIAF</sequence>
<proteinExistence type="predicted"/>
<organism evidence="1 2">
    <name type="scientific">Stylosanthes scabra</name>
    <dbReference type="NCBI Taxonomy" id="79078"/>
    <lineage>
        <taxon>Eukaryota</taxon>
        <taxon>Viridiplantae</taxon>
        <taxon>Streptophyta</taxon>
        <taxon>Embryophyta</taxon>
        <taxon>Tracheophyta</taxon>
        <taxon>Spermatophyta</taxon>
        <taxon>Magnoliopsida</taxon>
        <taxon>eudicotyledons</taxon>
        <taxon>Gunneridae</taxon>
        <taxon>Pentapetalae</taxon>
        <taxon>rosids</taxon>
        <taxon>fabids</taxon>
        <taxon>Fabales</taxon>
        <taxon>Fabaceae</taxon>
        <taxon>Papilionoideae</taxon>
        <taxon>50 kb inversion clade</taxon>
        <taxon>dalbergioids sensu lato</taxon>
        <taxon>Dalbergieae</taxon>
        <taxon>Pterocarpus clade</taxon>
        <taxon>Stylosanthes</taxon>
    </lineage>
</organism>